<evidence type="ECO:0000259" key="1">
    <source>
        <dbReference type="Pfam" id="PF14065"/>
    </source>
</evidence>
<feature type="domain" description="Pvc16 N-terminal" evidence="1">
    <location>
        <begin position="11"/>
        <end position="174"/>
    </location>
</feature>
<name>A0A6N8HUJ0_9FIRM</name>
<comment type="caution">
    <text evidence="2">The sequence shown here is derived from an EMBL/GenBank/DDBJ whole genome shotgun (WGS) entry which is preliminary data.</text>
</comment>
<sequence length="190" mass="21126">MAGYGIIADISKYLLDTVRNSVCPNLIQSREQISFGSPNSENQTALLCVYLYGIQDHYDYFPRDAASLLQSSSRKTAKALSLQYILFFSRHAQMPLDALTGQRVFGRLIQQFSVGPTIDIAGIHAEADREDLPAEIAFSKLDSHQRQELWNGFSEPLRPAIYLQIGPVLLAGESESLNRVGEFSGEVENV</sequence>
<dbReference type="AlphaFoldDB" id="A0A6N8HUJ0"/>
<dbReference type="Proteomes" id="UP000469440">
    <property type="component" value="Unassembled WGS sequence"/>
</dbReference>
<gene>
    <name evidence="2" type="ORF">CAFE_00100</name>
</gene>
<dbReference type="EMBL" id="VWXL01000002">
    <property type="protein sequence ID" value="MVB09362.1"/>
    <property type="molecule type" value="Genomic_DNA"/>
</dbReference>
<reference evidence="2 3" key="1">
    <citation type="submission" date="2019-09" db="EMBL/GenBank/DDBJ databases">
        <title>Genome sequence of Clostridium sp. EA1.</title>
        <authorList>
            <person name="Poehlein A."/>
            <person name="Bengelsdorf F.R."/>
            <person name="Daniel R."/>
        </authorList>
    </citation>
    <scope>NUCLEOTIDE SEQUENCE [LARGE SCALE GENOMIC DNA]</scope>
    <source>
        <strain evidence="2 3">EA1</strain>
    </source>
</reference>
<proteinExistence type="predicted"/>
<accession>A0A6N8HUJ0</accession>
<dbReference type="RefSeq" id="WP_156989429.1">
    <property type="nucleotide sequence ID" value="NZ_VWXL01000002.1"/>
</dbReference>
<dbReference type="Pfam" id="PF14065">
    <property type="entry name" value="Pvc16_N"/>
    <property type="match status" value="1"/>
</dbReference>
<evidence type="ECO:0000313" key="2">
    <source>
        <dbReference type="EMBL" id="MVB09362.1"/>
    </source>
</evidence>
<protein>
    <recommendedName>
        <fullName evidence="1">Pvc16 N-terminal domain-containing protein</fullName>
    </recommendedName>
</protein>
<keyword evidence="3" id="KW-1185">Reference proteome</keyword>
<organism evidence="2 3">
    <name type="scientific">Caproicibacter fermentans</name>
    <dbReference type="NCBI Taxonomy" id="2576756"/>
    <lineage>
        <taxon>Bacteria</taxon>
        <taxon>Bacillati</taxon>
        <taxon>Bacillota</taxon>
        <taxon>Clostridia</taxon>
        <taxon>Eubacteriales</taxon>
        <taxon>Acutalibacteraceae</taxon>
        <taxon>Caproicibacter</taxon>
    </lineage>
</organism>
<dbReference type="OrthoDB" id="2651753at2"/>
<evidence type="ECO:0000313" key="3">
    <source>
        <dbReference type="Proteomes" id="UP000469440"/>
    </source>
</evidence>
<dbReference type="InterPro" id="IPR025351">
    <property type="entry name" value="Pvc16_N"/>
</dbReference>